<gene>
    <name evidence="3" type="ORF">GGQ68_004583</name>
</gene>
<feature type="domain" description="Lysozyme inhibitor LprI-like N-terminal" evidence="2">
    <location>
        <begin position="49"/>
        <end position="156"/>
    </location>
</feature>
<feature type="signal peptide" evidence="1">
    <location>
        <begin position="1"/>
        <end position="17"/>
    </location>
</feature>
<name>A0A7W6DWF5_9RHOB</name>
<reference evidence="3 4" key="1">
    <citation type="submission" date="2020-08" db="EMBL/GenBank/DDBJ databases">
        <title>Genomic Encyclopedia of Type Strains, Phase IV (KMG-IV): sequencing the most valuable type-strain genomes for metagenomic binning, comparative biology and taxonomic classification.</title>
        <authorList>
            <person name="Goeker M."/>
        </authorList>
    </citation>
    <scope>NUCLEOTIDE SEQUENCE [LARGE SCALE GENOMIC DNA]</scope>
    <source>
        <strain evidence="3 4">DSM 102235</strain>
    </source>
</reference>
<sequence>MKALIMALAVLPVGALAQDVTFSPEATMQCLMEDPGAGVSCIGASADKCMEDTDGGDSTVGMGGCLDAERAYWDTRLNAAYGARMKEAKAADAEAKAGGWSAPSQADALREMQRAWIPFRDARCTYAAALWSGGTGAGPAATGCLMLTTGEQALYLENYVR</sequence>
<dbReference type="InterPro" id="IPR009739">
    <property type="entry name" value="LprI-like_N"/>
</dbReference>
<keyword evidence="1" id="KW-0732">Signal</keyword>
<dbReference type="Pfam" id="PF07007">
    <property type="entry name" value="LprI"/>
    <property type="match status" value="1"/>
</dbReference>
<organism evidence="3 4">
    <name type="scientific">Sagittula marina</name>
    <dbReference type="NCBI Taxonomy" id="943940"/>
    <lineage>
        <taxon>Bacteria</taxon>
        <taxon>Pseudomonadati</taxon>
        <taxon>Pseudomonadota</taxon>
        <taxon>Alphaproteobacteria</taxon>
        <taxon>Rhodobacterales</taxon>
        <taxon>Roseobacteraceae</taxon>
        <taxon>Sagittula</taxon>
    </lineage>
</organism>
<dbReference type="RefSeq" id="WP_183969894.1">
    <property type="nucleotide sequence ID" value="NZ_BAABBZ010000016.1"/>
</dbReference>
<dbReference type="Proteomes" id="UP000541426">
    <property type="component" value="Unassembled WGS sequence"/>
</dbReference>
<evidence type="ECO:0000259" key="2">
    <source>
        <dbReference type="Pfam" id="PF07007"/>
    </source>
</evidence>
<evidence type="ECO:0000313" key="3">
    <source>
        <dbReference type="EMBL" id="MBB3988227.1"/>
    </source>
</evidence>
<dbReference type="Gene3D" id="1.20.1270.180">
    <property type="match status" value="1"/>
</dbReference>
<proteinExistence type="predicted"/>
<keyword evidence="4" id="KW-1185">Reference proteome</keyword>
<dbReference type="AlphaFoldDB" id="A0A7W6DWF5"/>
<dbReference type="EMBL" id="JACIEJ010000017">
    <property type="protein sequence ID" value="MBB3988227.1"/>
    <property type="molecule type" value="Genomic_DNA"/>
</dbReference>
<feature type="chain" id="PRO_5031573656" evidence="1">
    <location>
        <begin position="18"/>
        <end position="161"/>
    </location>
</feature>
<comment type="caution">
    <text evidence="3">The sequence shown here is derived from an EMBL/GenBank/DDBJ whole genome shotgun (WGS) entry which is preliminary data.</text>
</comment>
<accession>A0A7W6DWF5</accession>
<evidence type="ECO:0000256" key="1">
    <source>
        <dbReference type="SAM" id="SignalP"/>
    </source>
</evidence>
<evidence type="ECO:0000313" key="4">
    <source>
        <dbReference type="Proteomes" id="UP000541426"/>
    </source>
</evidence>
<protein>
    <submittedName>
        <fullName evidence="3">Uncharacterized protein YecT (DUF1311 family)</fullName>
    </submittedName>
</protein>